<evidence type="ECO:0000259" key="3">
    <source>
        <dbReference type="PROSITE" id="PS51635"/>
    </source>
</evidence>
<dbReference type="InterPro" id="IPR019894">
    <property type="entry name" value="Patatin-related_protein"/>
</dbReference>
<dbReference type="EMBL" id="CP042582">
    <property type="protein sequence ID" value="QEX21668.1"/>
    <property type="molecule type" value="Genomic_DNA"/>
</dbReference>
<keyword evidence="5" id="KW-1185">Reference proteome</keyword>
<proteinExistence type="predicted"/>
<dbReference type="Pfam" id="PF11856">
    <property type="entry name" value="DUF3376"/>
    <property type="match status" value="1"/>
</dbReference>
<dbReference type="InterPro" id="IPR016035">
    <property type="entry name" value="Acyl_Trfase/lysoPLipase"/>
</dbReference>
<feature type="active site" description="Proton acceptor" evidence="2">
    <location>
        <position position="335"/>
    </location>
</feature>
<name>A0A5J6MVH1_9PROT</name>
<dbReference type="Pfam" id="PF01734">
    <property type="entry name" value="Patatin"/>
    <property type="match status" value="1"/>
</dbReference>
<evidence type="ECO:0000256" key="1">
    <source>
        <dbReference type="ARBA" id="ARBA00023098"/>
    </source>
</evidence>
<dbReference type="AlphaFoldDB" id="A0A5J6MVH1"/>
<accession>A0A5J6MVH1</accession>
<reference evidence="4 5" key="1">
    <citation type="submission" date="2019-08" db="EMBL/GenBank/DDBJ databases">
        <title>Hyperibacter terrae gen. nov., sp. nov. and Hyperibacter viscosus sp. nov., two new members in the family Rhodospirillaceae isolated from the rhizosphere of Hypericum perforatum.</title>
        <authorList>
            <person name="Noviana Z."/>
        </authorList>
    </citation>
    <scope>NUCLEOTIDE SEQUENCE [LARGE SCALE GENOMIC DNA]</scope>
    <source>
        <strain evidence="4 5">R5959</strain>
    </source>
</reference>
<keyword evidence="1 2" id="KW-0443">Lipid metabolism</keyword>
<organism evidence="4 5">
    <name type="scientific">Hypericibacter adhaerens</name>
    <dbReference type="NCBI Taxonomy" id="2602016"/>
    <lineage>
        <taxon>Bacteria</taxon>
        <taxon>Pseudomonadati</taxon>
        <taxon>Pseudomonadota</taxon>
        <taxon>Alphaproteobacteria</taxon>
        <taxon>Rhodospirillales</taxon>
        <taxon>Dongiaceae</taxon>
        <taxon>Hypericibacter</taxon>
    </lineage>
</organism>
<dbReference type="InterPro" id="IPR002641">
    <property type="entry name" value="PNPLA_dom"/>
</dbReference>
<dbReference type="RefSeq" id="WP_191909353.1">
    <property type="nucleotide sequence ID" value="NZ_CP042582.1"/>
</dbReference>
<dbReference type="Proteomes" id="UP000325797">
    <property type="component" value="Chromosome"/>
</dbReference>
<dbReference type="Gene3D" id="3.40.1090.10">
    <property type="entry name" value="Cytosolic phospholipase A2 catalytic domain"/>
    <property type="match status" value="1"/>
</dbReference>
<feature type="active site" description="Nucleophile" evidence="2">
    <location>
        <position position="94"/>
    </location>
</feature>
<sequence>MKEKELRLALVCYGGISLAVYMHGITKEVLKLARASRLFHSNPDRTHREETRFEDLKGKIPDEVDSEEIYFDLLKAIGRTLDLRVVVDSIAGASAGGINGVILARALAHDLSIDHMRAAWIDEADVVRLTAPSHLAKPWSKFILHPFLWVAYRMPRFALSRDREIRTKLSIFLRSRWFKPPFDGQHFLGLLFDAMKAMRKPEHAGDRSSLLPVGHGLDLSVTLTDFFGYSRPIAINSPAVIKEREHSHLLRFRYTRWDDGTEVSDLGDDNLPALAFAARATSSFPGAFPPTQLKDLDAFVRERNETWPMRAQFLAANFLDYANLDQAPFRTSFLDGSVVDNKPFAPVVESIRNKPAYRNVDRRIVYIDPDPEPPPPPPGGEKPGFISTLKAALSDIPRNEPVYDDLAWVSRFNQSIKRMRSVLDAARPEIVRLVSIVTREEPITADFENTIRRWRDAANGVAAREAHYAYQVYARLKMAELVENLGRQLKLVCGIDMASPLAPAVPPALAHWLEQEGARLPDGAIPLAGGREPGDKRPAWIRFLGAYDIDFRRRRLSFLIRGLNRLYGQLDTPVLAGVTSEQLDTLKAQFYKPLHQLRRYASGDLDGLPMAKAMRELIEGTDAASFPIDAVMRRLAEGLNLPAVDAYIDGVLAEVVRGNWSAALHRELIVHYVGFAFWDVLTFPIAEWRDIEEHEEVRVDRISPEDAVSLSGGGATVLQGIAFGHFGGFFSRPHRENDYLWGRLHGAERMIDIVYDAARREHAADSIDILAVKRAVFRAILATEAKYLTSVSAQLDALAEKAELLNR</sequence>
<feature type="domain" description="PNPLA" evidence="3">
    <location>
        <begin position="10"/>
        <end position="348"/>
    </location>
</feature>
<dbReference type="GO" id="GO:0016787">
    <property type="term" value="F:hydrolase activity"/>
    <property type="evidence" value="ECO:0007669"/>
    <property type="project" value="UniProtKB-UniRule"/>
</dbReference>
<dbReference type="SUPFAM" id="SSF52151">
    <property type="entry name" value="FabD/lysophospholipase-like"/>
    <property type="match status" value="1"/>
</dbReference>
<keyword evidence="2" id="KW-0378">Hydrolase</keyword>
<evidence type="ECO:0000313" key="5">
    <source>
        <dbReference type="Proteomes" id="UP000325797"/>
    </source>
</evidence>
<dbReference type="NCBIfam" id="TIGR03607">
    <property type="entry name" value="patatin-like protein"/>
    <property type="match status" value="1"/>
</dbReference>
<comment type="caution">
    <text evidence="2">Lacks conserved residue(s) required for the propagation of feature annotation.</text>
</comment>
<dbReference type="GO" id="GO:0016042">
    <property type="term" value="P:lipid catabolic process"/>
    <property type="evidence" value="ECO:0007669"/>
    <property type="project" value="UniProtKB-UniRule"/>
</dbReference>
<feature type="short sequence motif" description="GXSXG" evidence="2">
    <location>
        <begin position="92"/>
        <end position="96"/>
    </location>
</feature>
<dbReference type="PROSITE" id="PS51635">
    <property type="entry name" value="PNPLA"/>
    <property type="match status" value="1"/>
</dbReference>
<dbReference type="InterPro" id="IPR024282">
    <property type="entry name" value="DUF3376"/>
</dbReference>
<protein>
    <recommendedName>
        <fullName evidence="3">PNPLA domain-containing protein</fullName>
    </recommendedName>
</protein>
<evidence type="ECO:0000256" key="2">
    <source>
        <dbReference type="PROSITE-ProRule" id="PRU01161"/>
    </source>
</evidence>
<gene>
    <name evidence="4" type="ORF">FRZ61_15970</name>
</gene>
<keyword evidence="2" id="KW-0442">Lipid degradation</keyword>
<evidence type="ECO:0000313" key="4">
    <source>
        <dbReference type="EMBL" id="QEX21668.1"/>
    </source>
</evidence>
<dbReference type="KEGG" id="hadh:FRZ61_15970"/>